<dbReference type="AlphaFoldDB" id="A0A143QMN9"/>
<dbReference type="Gene3D" id="2.60.120.200">
    <property type="match status" value="1"/>
</dbReference>
<keyword evidence="4" id="KW-1185">Reference proteome</keyword>
<keyword evidence="3" id="KW-0326">Glycosidase</keyword>
<dbReference type="PROSITE" id="PS51762">
    <property type="entry name" value="GH16_2"/>
    <property type="match status" value="1"/>
</dbReference>
<sequence length="438" mass="46517">MGTTPMRIVRARSRLGRWGSGCRTGRTLVATGTLAIVSVLVVGCGVFSGDSTTDADTPSAVTFTGQIESPDTLCLDGSDTDTVRLATCNGTPAQQVVAEADGTVRSQSQCLVPKNSETAAGVPVVLGSCDDSAVASWTAGESGAIALTGTGLCLADDARQTSRRVAVLAECDGSSVQTWTPVAAAEPTADNPGGIAAPTGDLPGWKQIFVDEFTAPSATGSWSNQCDPSKVVYTGAEGQRWRTYPSCYPDTYDKRPYRPDAVLSTADGALQYHLGQVDGVPAGASISPLIGADQYQTYGRYSARLKVDSPDLSEYYAAWLLWPQSENWPYDGEFDFPEGALSGNVGGFHHFSGEGSCADGCKTPALDIGAQFTDWHTYTMEWSPGRIRYLLDDTVVLDSTDFVPSTPMRWELQTETKGDGNSEGNLILDWVSVYSWNG</sequence>
<dbReference type="EC" id="3.2.1.39" evidence="3"/>
<keyword evidence="3" id="KW-0378">Hydrolase</keyword>
<evidence type="ECO:0000259" key="2">
    <source>
        <dbReference type="PROSITE" id="PS51762"/>
    </source>
</evidence>
<name>A0A143QMN9_RHOFA</name>
<reference evidence="3 4" key="1">
    <citation type="journal article" date="2016" name="Genome Announc.">
        <title>Complete Genome and Plasmid Sequences for Rhodococcus fascians D188 and Draft Sequences for Rhodococcus Isolates PBTS 1 and PBTS 2.</title>
        <authorList>
            <person name="Stamler R.A."/>
            <person name="Vereecke D."/>
            <person name="Zhang Y."/>
            <person name="Schilkey F."/>
            <person name="Devitt N."/>
            <person name="Randall J.J."/>
        </authorList>
    </citation>
    <scope>NUCLEOTIDE SEQUENCE [LARGE SCALE GENOMIC DNA]</scope>
    <source>
        <strain evidence="3 4">PBTS2</strain>
    </source>
</reference>
<dbReference type="InterPro" id="IPR013320">
    <property type="entry name" value="ConA-like_dom_sf"/>
</dbReference>
<dbReference type="SMART" id="SM00458">
    <property type="entry name" value="RICIN"/>
    <property type="match status" value="1"/>
</dbReference>
<reference evidence="4" key="2">
    <citation type="submission" date="2016-04" db="EMBL/GenBank/DDBJ databases">
        <title>Complete Genome and Plasmid Sequences for Rhodococcus fascians D188 and Draft Sequences for Rhodococcus spp. Isolates PBTS 1 and PBTS 2.</title>
        <authorList>
            <person name="Stamer R."/>
            <person name="Vereecke D."/>
            <person name="Zhang Y."/>
            <person name="Schilkey F."/>
            <person name="Devitt N."/>
            <person name="Randall J."/>
        </authorList>
    </citation>
    <scope>NUCLEOTIDE SEQUENCE [LARGE SCALE GENOMIC DNA]</scope>
    <source>
        <strain evidence="4">PBTS2</strain>
    </source>
</reference>
<protein>
    <submittedName>
        <fullName evidence="3">Glucan endo-1,3-beta-glucosidase</fullName>
        <ecNumber evidence="3">3.2.1.39</ecNumber>
    </submittedName>
</protein>
<evidence type="ECO:0000256" key="1">
    <source>
        <dbReference type="SAM" id="Phobius"/>
    </source>
</evidence>
<dbReference type="PATRIC" id="fig|1653479.3.peg.2473"/>
<evidence type="ECO:0000313" key="3">
    <source>
        <dbReference type="EMBL" id="AMY23742.1"/>
    </source>
</evidence>
<dbReference type="Gene3D" id="2.80.10.50">
    <property type="match status" value="1"/>
</dbReference>
<dbReference type="Pfam" id="PF00722">
    <property type="entry name" value="Glyco_hydro_16"/>
    <property type="match status" value="1"/>
</dbReference>
<dbReference type="CDD" id="cd00413">
    <property type="entry name" value="Glyco_hydrolase_16"/>
    <property type="match status" value="1"/>
</dbReference>
<feature type="domain" description="GH16" evidence="2">
    <location>
        <begin position="175"/>
        <end position="438"/>
    </location>
</feature>
<feature type="transmembrane region" description="Helical" evidence="1">
    <location>
        <begin position="27"/>
        <end position="48"/>
    </location>
</feature>
<dbReference type="Proteomes" id="UP000076038">
    <property type="component" value="Chromosome"/>
</dbReference>
<accession>A0A143QMN9</accession>
<dbReference type="KEGG" id="rhs:A3Q41_02443"/>
<dbReference type="GO" id="GO:0005975">
    <property type="term" value="P:carbohydrate metabolic process"/>
    <property type="evidence" value="ECO:0007669"/>
    <property type="project" value="InterPro"/>
</dbReference>
<dbReference type="PANTHER" id="PTHR10963">
    <property type="entry name" value="GLYCOSYL HYDROLASE-RELATED"/>
    <property type="match status" value="1"/>
</dbReference>
<dbReference type="Pfam" id="PF00652">
    <property type="entry name" value="Ricin_B_lectin"/>
    <property type="match status" value="1"/>
</dbReference>
<dbReference type="EMBL" id="CP015220">
    <property type="protein sequence ID" value="AMY23742.1"/>
    <property type="molecule type" value="Genomic_DNA"/>
</dbReference>
<gene>
    <name evidence="3" type="ORF">A3Q41_02443</name>
</gene>
<dbReference type="OrthoDB" id="4442410at2"/>
<dbReference type="PROSITE" id="PS50231">
    <property type="entry name" value="RICIN_B_LECTIN"/>
    <property type="match status" value="1"/>
</dbReference>
<keyword evidence="1" id="KW-1133">Transmembrane helix</keyword>
<dbReference type="PANTHER" id="PTHR10963:SF60">
    <property type="entry name" value="GRAM-NEGATIVE BACTERIA-BINDING PROTEIN 1-RELATED"/>
    <property type="match status" value="1"/>
</dbReference>
<keyword evidence="1" id="KW-0812">Transmembrane</keyword>
<dbReference type="InterPro" id="IPR000757">
    <property type="entry name" value="Beta-glucanase-like"/>
</dbReference>
<dbReference type="InterPro" id="IPR000772">
    <property type="entry name" value="Ricin_B_lectin"/>
</dbReference>
<dbReference type="GO" id="GO:0042973">
    <property type="term" value="F:glucan endo-1,3-beta-D-glucosidase activity"/>
    <property type="evidence" value="ECO:0007669"/>
    <property type="project" value="UniProtKB-EC"/>
</dbReference>
<dbReference type="InterPro" id="IPR035992">
    <property type="entry name" value="Ricin_B-like_lectins"/>
</dbReference>
<evidence type="ECO:0000313" key="4">
    <source>
        <dbReference type="Proteomes" id="UP000076038"/>
    </source>
</evidence>
<dbReference type="SUPFAM" id="SSF50370">
    <property type="entry name" value="Ricin B-like lectins"/>
    <property type="match status" value="1"/>
</dbReference>
<keyword evidence="1" id="KW-0472">Membrane</keyword>
<dbReference type="InterPro" id="IPR050546">
    <property type="entry name" value="Glycosyl_Hydrlase_16"/>
</dbReference>
<organism evidence="3 4">
    <name type="scientific">Rhodococcoides fascians</name>
    <name type="common">Rhodococcus fascians</name>
    <dbReference type="NCBI Taxonomy" id="1828"/>
    <lineage>
        <taxon>Bacteria</taxon>
        <taxon>Bacillati</taxon>
        <taxon>Actinomycetota</taxon>
        <taxon>Actinomycetes</taxon>
        <taxon>Mycobacteriales</taxon>
        <taxon>Nocardiaceae</taxon>
        <taxon>Rhodococcoides</taxon>
    </lineage>
</organism>
<dbReference type="SUPFAM" id="SSF49899">
    <property type="entry name" value="Concanavalin A-like lectins/glucanases"/>
    <property type="match status" value="1"/>
</dbReference>
<proteinExistence type="predicted"/>